<dbReference type="Proteomes" id="UP001187192">
    <property type="component" value="Unassembled WGS sequence"/>
</dbReference>
<name>A0AA88DQK5_FICCA</name>
<dbReference type="AlphaFoldDB" id="A0AA88DQK5"/>
<evidence type="ECO:0000313" key="2">
    <source>
        <dbReference type="Proteomes" id="UP001187192"/>
    </source>
</evidence>
<reference evidence="1" key="1">
    <citation type="submission" date="2023-07" db="EMBL/GenBank/DDBJ databases">
        <title>draft genome sequence of fig (Ficus carica).</title>
        <authorList>
            <person name="Takahashi T."/>
            <person name="Nishimura K."/>
        </authorList>
    </citation>
    <scope>NUCLEOTIDE SEQUENCE</scope>
</reference>
<sequence>MDKVRGKRPLEEGIKVPVNISFDESDAKDDELMSIIQLNEKSLGVLANAFYPLWGPLRKELRKPSPKALLFETKLK</sequence>
<evidence type="ECO:0000313" key="1">
    <source>
        <dbReference type="EMBL" id="GMN59431.1"/>
    </source>
</evidence>
<comment type="caution">
    <text evidence="1">The sequence shown here is derived from an EMBL/GenBank/DDBJ whole genome shotgun (WGS) entry which is preliminary data.</text>
</comment>
<keyword evidence="2" id="KW-1185">Reference proteome</keyword>
<dbReference type="EMBL" id="BTGU01000087">
    <property type="protein sequence ID" value="GMN59431.1"/>
    <property type="molecule type" value="Genomic_DNA"/>
</dbReference>
<organism evidence="1 2">
    <name type="scientific">Ficus carica</name>
    <name type="common">Common fig</name>
    <dbReference type="NCBI Taxonomy" id="3494"/>
    <lineage>
        <taxon>Eukaryota</taxon>
        <taxon>Viridiplantae</taxon>
        <taxon>Streptophyta</taxon>
        <taxon>Embryophyta</taxon>
        <taxon>Tracheophyta</taxon>
        <taxon>Spermatophyta</taxon>
        <taxon>Magnoliopsida</taxon>
        <taxon>eudicotyledons</taxon>
        <taxon>Gunneridae</taxon>
        <taxon>Pentapetalae</taxon>
        <taxon>rosids</taxon>
        <taxon>fabids</taxon>
        <taxon>Rosales</taxon>
        <taxon>Moraceae</taxon>
        <taxon>Ficeae</taxon>
        <taxon>Ficus</taxon>
    </lineage>
</organism>
<gene>
    <name evidence="1" type="ORF">TIFTF001_028533</name>
</gene>
<accession>A0AA88DQK5</accession>
<proteinExistence type="predicted"/>
<protein>
    <submittedName>
        <fullName evidence="1">Uncharacterized protein</fullName>
    </submittedName>
</protein>